<dbReference type="PROSITE" id="PS50294">
    <property type="entry name" value="WD_REPEATS_REGION"/>
    <property type="match status" value="1"/>
</dbReference>
<comment type="caution">
    <text evidence="6">The sequence shown here is derived from an EMBL/GenBank/DDBJ whole genome shotgun (WGS) entry which is preliminary data.</text>
</comment>
<evidence type="ECO:0000313" key="7">
    <source>
        <dbReference type="Proteomes" id="UP001143981"/>
    </source>
</evidence>
<evidence type="ECO:0000256" key="3">
    <source>
        <dbReference type="ARBA" id="ARBA00037931"/>
    </source>
</evidence>
<dbReference type="InterPro" id="IPR020472">
    <property type="entry name" value="WD40_PAC1"/>
</dbReference>
<reference evidence="6" key="1">
    <citation type="submission" date="2022-07" db="EMBL/GenBank/DDBJ databases">
        <title>Phylogenomic reconstructions and comparative analyses of Kickxellomycotina fungi.</title>
        <authorList>
            <person name="Reynolds N.K."/>
            <person name="Stajich J.E."/>
            <person name="Barry K."/>
            <person name="Grigoriev I.V."/>
            <person name="Crous P."/>
            <person name="Smith M.E."/>
        </authorList>
    </citation>
    <scope>NUCLEOTIDE SEQUENCE</scope>
    <source>
        <strain evidence="6">BCRC 34381</strain>
    </source>
</reference>
<gene>
    <name evidence="6" type="primary">asa1</name>
    <name evidence="6" type="ORF">LPJ61_002058</name>
</gene>
<keyword evidence="2" id="KW-0677">Repeat</keyword>
<dbReference type="PANTHER" id="PTHR19854:SF1">
    <property type="entry name" value="GUANINE NUCLEOTIDE-BINDING PROTEIN SUBUNIT BETA-LIKE PROTEIN 1"/>
    <property type="match status" value="1"/>
</dbReference>
<feature type="repeat" description="WD" evidence="5">
    <location>
        <begin position="9"/>
        <end position="42"/>
    </location>
</feature>
<evidence type="ECO:0000256" key="5">
    <source>
        <dbReference type="PROSITE-ProRule" id="PRU00221"/>
    </source>
</evidence>
<sequence length="352" mass="37750">MRLQPDFVFRGHQAAVNAVRFFASDRHLVSGDQDGTLIVWSMPLKRQLVAVRDAHSAAVVAVDSASADTIVSQGRDNTLKIWTLSVDEFAGGMQLAATLPIDSMSFCRFSVANNDSGAWVAALEKAGTGGAFVYSIARGERHAFSLARSSGTRMGSREDPPMCIRLAARDNRCLDLYVGYESTTLRRYALDVAGGACEATLVWETTTPHQEPIMSVDVDASGACVYTCAADSQVCCIAADAPDAHEARSTGALPNPGGAEIRCFGSPPLVAVAGWDYAVHLFTRKLAPAGDVRFHRAALTSVDMSAQSAEPLPGDADDLAQQRWRARPQWLAVASRDGRISLWDASGFAREQ</sequence>
<evidence type="ECO:0000256" key="2">
    <source>
        <dbReference type="ARBA" id="ARBA00022737"/>
    </source>
</evidence>
<dbReference type="SUPFAM" id="SSF50978">
    <property type="entry name" value="WD40 repeat-like"/>
    <property type="match status" value="1"/>
</dbReference>
<organism evidence="6 7">
    <name type="scientific">Coemansia biformis</name>
    <dbReference type="NCBI Taxonomy" id="1286918"/>
    <lineage>
        <taxon>Eukaryota</taxon>
        <taxon>Fungi</taxon>
        <taxon>Fungi incertae sedis</taxon>
        <taxon>Zoopagomycota</taxon>
        <taxon>Kickxellomycotina</taxon>
        <taxon>Kickxellomycetes</taxon>
        <taxon>Kickxellales</taxon>
        <taxon>Kickxellaceae</taxon>
        <taxon>Coemansia</taxon>
    </lineage>
</organism>
<dbReference type="InterPro" id="IPR001680">
    <property type="entry name" value="WD40_rpt"/>
</dbReference>
<evidence type="ECO:0000256" key="4">
    <source>
        <dbReference type="ARBA" id="ARBA00040563"/>
    </source>
</evidence>
<evidence type="ECO:0000256" key="1">
    <source>
        <dbReference type="ARBA" id="ARBA00022574"/>
    </source>
</evidence>
<name>A0A9W7YDS3_9FUNG</name>
<dbReference type="PRINTS" id="PR00320">
    <property type="entry name" value="GPROTEINBRPT"/>
</dbReference>
<dbReference type="PANTHER" id="PTHR19854">
    <property type="entry name" value="TRANSDUCIN BETA-LIKE 3"/>
    <property type="match status" value="1"/>
</dbReference>
<dbReference type="Gene3D" id="2.130.10.10">
    <property type="entry name" value="YVTN repeat-like/Quinoprotein amine dehydrogenase"/>
    <property type="match status" value="2"/>
</dbReference>
<dbReference type="InterPro" id="IPR015943">
    <property type="entry name" value="WD40/YVTN_repeat-like_dom_sf"/>
</dbReference>
<proteinExistence type="inferred from homology"/>
<dbReference type="OrthoDB" id="7668193at2759"/>
<dbReference type="PROSITE" id="PS50082">
    <property type="entry name" value="WD_REPEATS_2"/>
    <property type="match status" value="2"/>
</dbReference>
<protein>
    <recommendedName>
        <fullName evidence="4">ASTRA-associated protein 1</fullName>
    </recommendedName>
</protein>
<dbReference type="Proteomes" id="UP001143981">
    <property type="component" value="Unassembled WGS sequence"/>
</dbReference>
<dbReference type="SMART" id="SM00320">
    <property type="entry name" value="WD40"/>
    <property type="match status" value="4"/>
</dbReference>
<keyword evidence="1 5" id="KW-0853">WD repeat</keyword>
<feature type="repeat" description="WD" evidence="5">
    <location>
        <begin position="52"/>
        <end position="85"/>
    </location>
</feature>
<dbReference type="AlphaFoldDB" id="A0A9W7YDS3"/>
<keyword evidence="7" id="KW-1185">Reference proteome</keyword>
<evidence type="ECO:0000313" key="6">
    <source>
        <dbReference type="EMBL" id="KAJ1732420.1"/>
    </source>
</evidence>
<dbReference type="EMBL" id="JANBOI010000227">
    <property type="protein sequence ID" value="KAJ1732420.1"/>
    <property type="molecule type" value="Genomic_DNA"/>
</dbReference>
<dbReference type="InterPro" id="IPR036322">
    <property type="entry name" value="WD40_repeat_dom_sf"/>
</dbReference>
<dbReference type="Pfam" id="PF00400">
    <property type="entry name" value="WD40"/>
    <property type="match status" value="4"/>
</dbReference>
<accession>A0A9W7YDS3</accession>
<comment type="similarity">
    <text evidence="3">Belongs to the WD repeat ASA1 family.</text>
</comment>